<proteinExistence type="predicted"/>
<name>A0AAV8Y9A1_9CUCU</name>
<sequence length="120" mass="13908">MEVFIVEQLDTAESAFVIMCCEKASAAGRKTKELCYKIQDDFDTESKQRKELFKLAEVLETYKPKFTAANFFVIDQDYYIDATTAKQDRNYEQSNFRRVEAESDSGLLFNSDSRTIIAKR</sequence>
<comment type="caution">
    <text evidence="1">The sequence shown here is derived from an EMBL/GenBank/DDBJ whole genome shotgun (WGS) entry which is preliminary data.</text>
</comment>
<dbReference type="AlphaFoldDB" id="A0AAV8Y9A1"/>
<evidence type="ECO:0000313" key="1">
    <source>
        <dbReference type="EMBL" id="KAJ8948039.1"/>
    </source>
</evidence>
<keyword evidence="2" id="KW-1185">Reference proteome</keyword>
<evidence type="ECO:0000313" key="2">
    <source>
        <dbReference type="Proteomes" id="UP001162162"/>
    </source>
</evidence>
<protein>
    <submittedName>
        <fullName evidence="1">Uncharacterized protein</fullName>
    </submittedName>
</protein>
<dbReference type="Proteomes" id="UP001162162">
    <property type="component" value="Unassembled WGS sequence"/>
</dbReference>
<organism evidence="1 2">
    <name type="scientific">Aromia moschata</name>
    <dbReference type="NCBI Taxonomy" id="1265417"/>
    <lineage>
        <taxon>Eukaryota</taxon>
        <taxon>Metazoa</taxon>
        <taxon>Ecdysozoa</taxon>
        <taxon>Arthropoda</taxon>
        <taxon>Hexapoda</taxon>
        <taxon>Insecta</taxon>
        <taxon>Pterygota</taxon>
        <taxon>Neoptera</taxon>
        <taxon>Endopterygota</taxon>
        <taxon>Coleoptera</taxon>
        <taxon>Polyphaga</taxon>
        <taxon>Cucujiformia</taxon>
        <taxon>Chrysomeloidea</taxon>
        <taxon>Cerambycidae</taxon>
        <taxon>Cerambycinae</taxon>
        <taxon>Callichromatini</taxon>
        <taxon>Aromia</taxon>
    </lineage>
</organism>
<dbReference type="EMBL" id="JAPWTK010000145">
    <property type="protein sequence ID" value="KAJ8948039.1"/>
    <property type="molecule type" value="Genomic_DNA"/>
</dbReference>
<gene>
    <name evidence="1" type="ORF">NQ318_003373</name>
</gene>
<accession>A0AAV8Y9A1</accession>
<reference evidence="1" key="1">
    <citation type="journal article" date="2023" name="Insect Mol. Biol.">
        <title>Genome sequencing provides insights into the evolution of gene families encoding plant cell wall-degrading enzymes in longhorned beetles.</title>
        <authorList>
            <person name="Shin N.R."/>
            <person name="Okamura Y."/>
            <person name="Kirsch R."/>
            <person name="Pauchet Y."/>
        </authorList>
    </citation>
    <scope>NUCLEOTIDE SEQUENCE</scope>
    <source>
        <strain evidence="1">AMC_N1</strain>
    </source>
</reference>